<dbReference type="EMBL" id="JAMPKX010000001">
    <property type="protein sequence ID" value="MEP0945710.1"/>
    <property type="molecule type" value="Genomic_DNA"/>
</dbReference>
<evidence type="ECO:0000256" key="2">
    <source>
        <dbReference type="ARBA" id="ARBA00005896"/>
    </source>
</evidence>
<dbReference type="InterPro" id="IPR003819">
    <property type="entry name" value="TauD/TfdA-like"/>
</dbReference>
<comment type="cofactor">
    <cofactor evidence="1">
        <name>Fe(2+)</name>
        <dbReference type="ChEBI" id="CHEBI:29033"/>
    </cofactor>
</comment>
<dbReference type="SUPFAM" id="SSF51197">
    <property type="entry name" value="Clavaminate synthase-like"/>
    <property type="match status" value="1"/>
</dbReference>
<evidence type="ECO:0000313" key="9">
    <source>
        <dbReference type="Proteomes" id="UP001482513"/>
    </source>
</evidence>
<dbReference type="GO" id="GO:0051213">
    <property type="term" value="F:dioxygenase activity"/>
    <property type="evidence" value="ECO:0007669"/>
    <property type="project" value="UniProtKB-KW"/>
</dbReference>
<evidence type="ECO:0000256" key="3">
    <source>
        <dbReference type="ARBA" id="ARBA00022723"/>
    </source>
</evidence>
<protein>
    <submittedName>
        <fullName evidence="8">TauD/TfdA family dioxygenase</fullName>
    </submittedName>
</protein>
<organism evidence="8 9">
    <name type="scientific">Leptolyngbya subtilissima DQ-A4</name>
    <dbReference type="NCBI Taxonomy" id="2933933"/>
    <lineage>
        <taxon>Bacteria</taxon>
        <taxon>Bacillati</taxon>
        <taxon>Cyanobacteriota</taxon>
        <taxon>Cyanophyceae</taxon>
        <taxon>Leptolyngbyales</taxon>
        <taxon>Leptolyngbyaceae</taxon>
        <taxon>Leptolyngbya group</taxon>
        <taxon>Leptolyngbya</taxon>
    </lineage>
</organism>
<dbReference type="Pfam" id="PF02668">
    <property type="entry name" value="TauD"/>
    <property type="match status" value="1"/>
</dbReference>
<dbReference type="PANTHER" id="PTHR30468">
    <property type="entry name" value="ALPHA-KETOGLUTARATE-DEPENDENT SULFONATE DIOXYGENASE"/>
    <property type="match status" value="1"/>
</dbReference>
<sequence>MSSVSLRPVALDFDIQPLSGRIGAEIRGVNLRKLLGDRPSGPVLDHGTVAAIRQALLKYKVIFFRNQSLDDPSQVAFARCFGDITGAHPTVAPPTDHPAVLDIDYGRTPSRTNFWHTDVTFVDRPPLGSVLRVLELPPAGGDTLWANTITAYQDLPPCLKTLADSAWAIHSNAYDYAAAPQSLSAEARAFQEKFSATVYETLHPVVRVHPETQERCLFLGGFVRHLRGLSTFESADVLRMLQSYVTRPENTVRWRWQLGDVAFWDNRATQHYGVYDYDGQPRRVRRVTVAGDLPINANGETSLALKGDSAAYNGLSAVAS</sequence>
<keyword evidence="6" id="KW-0408">Iron</keyword>
<dbReference type="Proteomes" id="UP001482513">
    <property type="component" value="Unassembled WGS sequence"/>
</dbReference>
<keyword evidence="9" id="KW-1185">Reference proteome</keyword>
<evidence type="ECO:0000256" key="6">
    <source>
        <dbReference type="ARBA" id="ARBA00023004"/>
    </source>
</evidence>
<dbReference type="Gene3D" id="3.60.130.10">
    <property type="entry name" value="Clavaminate synthase-like"/>
    <property type="match status" value="1"/>
</dbReference>
<dbReference type="InterPro" id="IPR051323">
    <property type="entry name" value="AtsK-like"/>
</dbReference>
<keyword evidence="5" id="KW-0560">Oxidoreductase</keyword>
<comment type="similarity">
    <text evidence="2">Belongs to the TfdA dioxygenase family.</text>
</comment>
<dbReference type="InterPro" id="IPR042098">
    <property type="entry name" value="TauD-like_sf"/>
</dbReference>
<comment type="caution">
    <text evidence="8">The sequence shown here is derived from an EMBL/GenBank/DDBJ whole genome shotgun (WGS) entry which is preliminary data.</text>
</comment>
<reference evidence="8 9" key="1">
    <citation type="submission" date="2022-04" db="EMBL/GenBank/DDBJ databases">
        <title>Positive selection, recombination, and allopatry shape intraspecific diversity of widespread and dominant cyanobacteria.</title>
        <authorList>
            <person name="Wei J."/>
            <person name="Shu W."/>
            <person name="Hu C."/>
        </authorList>
    </citation>
    <scope>NUCLEOTIDE SEQUENCE [LARGE SCALE GENOMIC DNA]</scope>
    <source>
        <strain evidence="8 9">DQ-A4</strain>
    </source>
</reference>
<evidence type="ECO:0000313" key="8">
    <source>
        <dbReference type="EMBL" id="MEP0945710.1"/>
    </source>
</evidence>
<proteinExistence type="inferred from homology"/>
<evidence type="ECO:0000256" key="1">
    <source>
        <dbReference type="ARBA" id="ARBA00001954"/>
    </source>
</evidence>
<feature type="domain" description="TauD/TfdA-like" evidence="7">
    <location>
        <begin position="15"/>
        <end position="288"/>
    </location>
</feature>
<dbReference type="RefSeq" id="WP_190698885.1">
    <property type="nucleotide sequence ID" value="NZ_JAMPKX010000001.1"/>
</dbReference>
<name>A0ABV0JZT5_9CYAN</name>
<keyword evidence="4 8" id="KW-0223">Dioxygenase</keyword>
<accession>A0ABV0JZT5</accession>
<evidence type="ECO:0000259" key="7">
    <source>
        <dbReference type="Pfam" id="PF02668"/>
    </source>
</evidence>
<gene>
    <name evidence="8" type="ORF">NC992_02390</name>
</gene>
<dbReference type="PANTHER" id="PTHR30468:SF5">
    <property type="entry name" value="ALPHA-KETOGLUTARATE-DEPENDENT SULFATE ESTER DIOXYGENASE"/>
    <property type="match status" value="1"/>
</dbReference>
<evidence type="ECO:0000256" key="4">
    <source>
        <dbReference type="ARBA" id="ARBA00022964"/>
    </source>
</evidence>
<evidence type="ECO:0000256" key="5">
    <source>
        <dbReference type="ARBA" id="ARBA00023002"/>
    </source>
</evidence>
<keyword evidence="3" id="KW-0479">Metal-binding</keyword>